<comment type="caution">
    <text evidence="2">The sequence shown here is derived from an EMBL/GenBank/DDBJ whole genome shotgun (WGS) entry which is preliminary data.</text>
</comment>
<keyword evidence="3" id="KW-1185">Reference proteome</keyword>
<proteinExistence type="predicted"/>
<reference evidence="2 3" key="1">
    <citation type="journal article" date="2019" name="Commun. Biol.">
        <title>The bagworm genome reveals a unique fibroin gene that provides high tensile strength.</title>
        <authorList>
            <person name="Kono N."/>
            <person name="Nakamura H."/>
            <person name="Ohtoshi R."/>
            <person name="Tomita M."/>
            <person name="Numata K."/>
            <person name="Arakawa K."/>
        </authorList>
    </citation>
    <scope>NUCLEOTIDE SEQUENCE [LARGE SCALE GENOMIC DNA]</scope>
</reference>
<protein>
    <submittedName>
        <fullName evidence="2">Uncharacterized protein</fullName>
    </submittedName>
</protein>
<evidence type="ECO:0000313" key="3">
    <source>
        <dbReference type="Proteomes" id="UP000299102"/>
    </source>
</evidence>
<evidence type="ECO:0000256" key="1">
    <source>
        <dbReference type="SAM" id="MobiDB-lite"/>
    </source>
</evidence>
<dbReference type="AlphaFoldDB" id="A0A4C1VXG4"/>
<evidence type="ECO:0000313" key="2">
    <source>
        <dbReference type="EMBL" id="GBP43956.1"/>
    </source>
</evidence>
<gene>
    <name evidence="2" type="ORF">EVAR_27124_1</name>
</gene>
<accession>A0A4C1VXG4</accession>
<name>A0A4C1VXG4_EUMVA</name>
<feature type="region of interest" description="Disordered" evidence="1">
    <location>
        <begin position="1"/>
        <end position="21"/>
    </location>
</feature>
<dbReference type="Proteomes" id="UP000299102">
    <property type="component" value="Unassembled WGS sequence"/>
</dbReference>
<feature type="region of interest" description="Disordered" evidence="1">
    <location>
        <begin position="151"/>
        <end position="193"/>
    </location>
</feature>
<sequence length="193" mass="21693">MTNRLTDCTTSRPLHYSRPQQTTPKAITSAWCFYKAADNVLGFELWQAVWLFNINRLFFMWKQMANIYAVKPKKSPGRARGARFGCTGVVGGAASPTRELDPFSRVAALGSFGSFTFVTSRHQHLFPDRRRRIGIFRDPCATIDAKVIGSHRSRSQECSRQRRGSLGCENPSRKKKTKTTAVVSDTSLSKRAT</sequence>
<organism evidence="2 3">
    <name type="scientific">Eumeta variegata</name>
    <name type="common">Bagworm moth</name>
    <name type="synonym">Eumeta japonica</name>
    <dbReference type="NCBI Taxonomy" id="151549"/>
    <lineage>
        <taxon>Eukaryota</taxon>
        <taxon>Metazoa</taxon>
        <taxon>Ecdysozoa</taxon>
        <taxon>Arthropoda</taxon>
        <taxon>Hexapoda</taxon>
        <taxon>Insecta</taxon>
        <taxon>Pterygota</taxon>
        <taxon>Neoptera</taxon>
        <taxon>Endopterygota</taxon>
        <taxon>Lepidoptera</taxon>
        <taxon>Glossata</taxon>
        <taxon>Ditrysia</taxon>
        <taxon>Tineoidea</taxon>
        <taxon>Psychidae</taxon>
        <taxon>Oiketicinae</taxon>
        <taxon>Eumeta</taxon>
    </lineage>
</organism>
<feature type="compositionally biased region" description="Polar residues" evidence="1">
    <location>
        <begin position="179"/>
        <end position="193"/>
    </location>
</feature>
<dbReference type="EMBL" id="BGZK01000445">
    <property type="protein sequence ID" value="GBP43956.1"/>
    <property type="molecule type" value="Genomic_DNA"/>
</dbReference>